<dbReference type="Pfam" id="PF00480">
    <property type="entry name" value="ROK"/>
    <property type="match status" value="1"/>
</dbReference>
<dbReference type="EMBL" id="BAABGP010000004">
    <property type="protein sequence ID" value="GAA4479974.1"/>
    <property type="molecule type" value="Genomic_DNA"/>
</dbReference>
<dbReference type="InterPro" id="IPR043129">
    <property type="entry name" value="ATPase_NBD"/>
</dbReference>
<name>A0ABP8P4K2_9MICO</name>
<dbReference type="InterPro" id="IPR036390">
    <property type="entry name" value="WH_DNA-bd_sf"/>
</dbReference>
<evidence type="ECO:0000256" key="1">
    <source>
        <dbReference type="ARBA" id="ARBA00006479"/>
    </source>
</evidence>
<organism evidence="2 3">
    <name type="scientific">Microbacterium panaciterrae</name>
    <dbReference type="NCBI Taxonomy" id="985759"/>
    <lineage>
        <taxon>Bacteria</taxon>
        <taxon>Bacillati</taxon>
        <taxon>Actinomycetota</taxon>
        <taxon>Actinomycetes</taxon>
        <taxon>Micrococcales</taxon>
        <taxon>Microbacteriaceae</taxon>
        <taxon>Microbacterium</taxon>
    </lineage>
</organism>
<dbReference type="Gene3D" id="1.10.10.10">
    <property type="entry name" value="Winged helix-like DNA-binding domain superfamily/Winged helix DNA-binding domain"/>
    <property type="match status" value="1"/>
</dbReference>
<dbReference type="SUPFAM" id="SSF53067">
    <property type="entry name" value="Actin-like ATPase domain"/>
    <property type="match status" value="1"/>
</dbReference>
<keyword evidence="3" id="KW-1185">Reference proteome</keyword>
<dbReference type="PANTHER" id="PTHR18964">
    <property type="entry name" value="ROK (REPRESSOR, ORF, KINASE) FAMILY"/>
    <property type="match status" value="1"/>
</dbReference>
<dbReference type="InterPro" id="IPR036388">
    <property type="entry name" value="WH-like_DNA-bd_sf"/>
</dbReference>
<comment type="similarity">
    <text evidence="1">Belongs to the ROK (NagC/XylR) family.</text>
</comment>
<dbReference type="CDD" id="cd00090">
    <property type="entry name" value="HTH_ARSR"/>
    <property type="match status" value="1"/>
</dbReference>
<dbReference type="Proteomes" id="UP001500731">
    <property type="component" value="Unassembled WGS sequence"/>
</dbReference>
<protein>
    <submittedName>
        <fullName evidence="2">ROK family transcriptional regulator</fullName>
    </submittedName>
</protein>
<dbReference type="SUPFAM" id="SSF46785">
    <property type="entry name" value="Winged helix' DNA-binding domain"/>
    <property type="match status" value="1"/>
</dbReference>
<evidence type="ECO:0000313" key="2">
    <source>
        <dbReference type="EMBL" id="GAA4479974.1"/>
    </source>
</evidence>
<proteinExistence type="inferred from homology"/>
<reference evidence="3" key="1">
    <citation type="journal article" date="2019" name="Int. J. Syst. Evol. Microbiol.">
        <title>The Global Catalogue of Microorganisms (GCM) 10K type strain sequencing project: providing services to taxonomists for standard genome sequencing and annotation.</title>
        <authorList>
            <consortium name="The Broad Institute Genomics Platform"/>
            <consortium name="The Broad Institute Genome Sequencing Center for Infectious Disease"/>
            <person name="Wu L."/>
            <person name="Ma J."/>
        </authorList>
    </citation>
    <scope>NUCLEOTIDE SEQUENCE [LARGE SCALE GENOMIC DNA]</scope>
    <source>
        <strain evidence="3">JCM 17839</strain>
    </source>
</reference>
<dbReference type="InterPro" id="IPR000600">
    <property type="entry name" value="ROK"/>
</dbReference>
<dbReference type="RefSeq" id="WP_345184222.1">
    <property type="nucleotide sequence ID" value="NZ_BAABGP010000004.1"/>
</dbReference>
<dbReference type="PANTHER" id="PTHR18964:SF149">
    <property type="entry name" value="BIFUNCTIONAL UDP-N-ACETYLGLUCOSAMINE 2-EPIMERASE_N-ACETYLMANNOSAMINE KINASE"/>
    <property type="match status" value="1"/>
</dbReference>
<dbReference type="InterPro" id="IPR011991">
    <property type="entry name" value="ArsR-like_HTH"/>
</dbReference>
<comment type="caution">
    <text evidence="2">The sequence shown here is derived from an EMBL/GenBank/DDBJ whole genome shotgun (WGS) entry which is preliminary data.</text>
</comment>
<evidence type="ECO:0000313" key="3">
    <source>
        <dbReference type="Proteomes" id="UP001500731"/>
    </source>
</evidence>
<sequence>MNARHSGFRSGDRPALAVSDDLRRGNIASVARTLLVEGPLARAELAERLSLTRATVTRVVAQLLEVGLLTEGEARRVTAGRPMIPLRLDPSARAVISIHLGAFEVRVGLVDISGHVLREERFSYDGSRPEDVSALLAHGVEQVRSHAVPGVRVLGMSASIGGWVDPTSSTVVRYDPLGWQDVPLREVLPDLGIPRRFDQLVRGVALAERMFGVARGREDFVVLWSGNILGAASVARGVVQHGLRGGAGGIEHLPTGLPDDSCACGRTGCLGVVATDEAIRREAEARGILRPGGSLSTLLGIVADGDPAARQLLEERAEAFGSATGVLADFRAPELIVVAGLVTTAPEYLAAFTARLHAVSALGAVVDVRRSEFGDLAPTIASAAFLIDEYFRDPISFE</sequence>
<accession>A0ABP8P4K2</accession>
<dbReference type="Gene3D" id="3.30.420.40">
    <property type="match status" value="2"/>
</dbReference>
<gene>
    <name evidence="2" type="ORF">GCM10023171_06090</name>
</gene>